<evidence type="ECO:0000256" key="7">
    <source>
        <dbReference type="RuleBase" id="RU000416"/>
    </source>
</evidence>
<sequence length="354" mass="38415">MAADSPLAEVLSASEQAGYDVTAAVEFDPVHMATHEYNFPETVSFARDVQTLSGEEILVGTGLKGEDIHAVVGGAPCQGFSMIGKRALDDPRNQLVNEFARIVLEIQPRYFVLENVAGLATGKHRKFLDEVIELFESNEYQVVTPVRVLQAAEFGVPQSRKRLVLIGARKDVPLPVYPEPTHSARKINGQEVSGTLPLSPSVREALVEIPDADQFPDLLTADVTSATYGEPSLYAAILRGEALVDHFGHIRPHDPSLLTSSMRANHTQKSIDRFKTTPPPERQPSGAISPVGTIWAHALCIGHYLIVTRIIGSAGRYRIQLPVLETLLGSIPSSSTETKFPTPSGVGFLCFSLS</sequence>
<dbReference type="GO" id="GO:0032259">
    <property type="term" value="P:methylation"/>
    <property type="evidence" value="ECO:0007669"/>
    <property type="project" value="UniProtKB-KW"/>
</dbReference>
<dbReference type="InterPro" id="IPR001525">
    <property type="entry name" value="C5_MeTfrase"/>
</dbReference>
<gene>
    <name evidence="8" type="ORF">AUP69_14720</name>
</gene>
<evidence type="ECO:0000256" key="4">
    <source>
        <dbReference type="ARBA" id="ARBA00022691"/>
    </source>
</evidence>
<keyword evidence="4 6" id="KW-0949">S-adenosyl-L-methionine</keyword>
<dbReference type="GO" id="GO:0003886">
    <property type="term" value="F:DNA (cytosine-5-)-methyltransferase activity"/>
    <property type="evidence" value="ECO:0007669"/>
    <property type="project" value="UniProtKB-EC"/>
</dbReference>
<dbReference type="PRINTS" id="PR00105">
    <property type="entry name" value="C5METTRFRASE"/>
</dbReference>
<keyword evidence="3 6" id="KW-0808">Transferase</keyword>
<dbReference type="Gene3D" id="3.40.50.150">
    <property type="entry name" value="Vaccinia Virus protein VP39"/>
    <property type="match status" value="1"/>
</dbReference>
<comment type="caution">
    <text evidence="8">The sequence shown here is derived from an EMBL/GenBank/DDBJ whole genome shotgun (WGS) entry which is preliminary data.</text>
</comment>
<dbReference type="Proteomes" id="UP000186091">
    <property type="component" value="Unassembled WGS sequence"/>
</dbReference>
<dbReference type="InterPro" id="IPR050390">
    <property type="entry name" value="C5-Methyltransferase"/>
</dbReference>
<keyword evidence="5" id="KW-0680">Restriction system</keyword>
<evidence type="ECO:0000313" key="8">
    <source>
        <dbReference type="EMBL" id="OKX76958.1"/>
    </source>
</evidence>
<protein>
    <recommendedName>
        <fullName evidence="1">DNA (cytosine-5-)-methyltransferase</fullName>
        <ecNumber evidence="1">2.1.1.37</ecNumber>
    </recommendedName>
</protein>
<reference evidence="8 9" key="1">
    <citation type="submission" date="2015-12" db="EMBL/GenBank/DDBJ databases">
        <title>Genome sequence of Corynebacterium AS 1.542.</title>
        <authorList>
            <person name="Yang J."/>
            <person name="Yang S."/>
        </authorList>
    </citation>
    <scope>NUCLEOTIDE SEQUENCE [LARGE SCALE GENOMIC DNA]</scope>
    <source>
        <strain evidence="8 9">AS 1.542</strain>
    </source>
</reference>
<comment type="similarity">
    <text evidence="6 7">Belongs to the class I-like SAM-binding methyltransferase superfamily. C5-methyltransferase family.</text>
</comment>
<dbReference type="PROSITE" id="PS51679">
    <property type="entry name" value="SAM_MT_C5"/>
    <property type="match status" value="1"/>
</dbReference>
<evidence type="ECO:0000256" key="6">
    <source>
        <dbReference type="PROSITE-ProRule" id="PRU01016"/>
    </source>
</evidence>
<dbReference type="SUPFAM" id="SSF53335">
    <property type="entry name" value="S-adenosyl-L-methionine-dependent methyltransferases"/>
    <property type="match status" value="1"/>
</dbReference>
<evidence type="ECO:0000256" key="5">
    <source>
        <dbReference type="ARBA" id="ARBA00022747"/>
    </source>
</evidence>
<dbReference type="Pfam" id="PF00145">
    <property type="entry name" value="DNA_methylase"/>
    <property type="match status" value="1"/>
</dbReference>
<dbReference type="EMBL" id="LOQT01000032">
    <property type="protein sequence ID" value="OKX76958.1"/>
    <property type="molecule type" value="Genomic_DNA"/>
</dbReference>
<accession>A0AB36I7I2</accession>
<dbReference type="NCBIfam" id="TIGR00675">
    <property type="entry name" value="dcm"/>
    <property type="match status" value="1"/>
</dbReference>
<organism evidence="8 9">
    <name type="scientific">Corynebacterium glutamicum</name>
    <name type="common">Brevibacterium saccharolyticum</name>
    <dbReference type="NCBI Taxonomy" id="1718"/>
    <lineage>
        <taxon>Bacteria</taxon>
        <taxon>Bacillati</taxon>
        <taxon>Actinomycetota</taxon>
        <taxon>Actinomycetes</taxon>
        <taxon>Mycobacteriales</taxon>
        <taxon>Corynebacteriaceae</taxon>
        <taxon>Corynebacterium</taxon>
    </lineage>
</organism>
<dbReference type="AlphaFoldDB" id="A0AB36I7I2"/>
<evidence type="ECO:0000313" key="9">
    <source>
        <dbReference type="Proteomes" id="UP000186091"/>
    </source>
</evidence>
<evidence type="ECO:0000256" key="2">
    <source>
        <dbReference type="ARBA" id="ARBA00022603"/>
    </source>
</evidence>
<dbReference type="InterPro" id="IPR029063">
    <property type="entry name" value="SAM-dependent_MTases_sf"/>
</dbReference>
<keyword evidence="2 6" id="KW-0489">Methyltransferase</keyword>
<name>A0AB36I7I2_CORGT</name>
<evidence type="ECO:0000256" key="3">
    <source>
        <dbReference type="ARBA" id="ARBA00022679"/>
    </source>
</evidence>
<evidence type="ECO:0000256" key="1">
    <source>
        <dbReference type="ARBA" id="ARBA00011975"/>
    </source>
</evidence>
<feature type="active site" evidence="6">
    <location>
        <position position="77"/>
    </location>
</feature>
<proteinExistence type="inferred from homology"/>
<dbReference type="EC" id="2.1.1.37" evidence="1"/>
<dbReference type="GO" id="GO:0009307">
    <property type="term" value="P:DNA restriction-modification system"/>
    <property type="evidence" value="ECO:0007669"/>
    <property type="project" value="UniProtKB-KW"/>
</dbReference>
<dbReference type="PANTHER" id="PTHR10629">
    <property type="entry name" value="CYTOSINE-SPECIFIC METHYLTRANSFERASE"/>
    <property type="match status" value="1"/>
</dbReference>
<dbReference type="PANTHER" id="PTHR10629:SF52">
    <property type="entry name" value="DNA (CYTOSINE-5)-METHYLTRANSFERASE 1"/>
    <property type="match status" value="1"/>
</dbReference>